<comment type="caution">
    <text evidence="17">The sequence shown here is derived from an EMBL/GenBank/DDBJ whole genome shotgun (WGS) entry which is preliminary data.</text>
</comment>
<accession>A0ABQ5MY67</accession>
<evidence type="ECO:0000256" key="8">
    <source>
        <dbReference type="ARBA" id="ARBA00022840"/>
    </source>
</evidence>
<evidence type="ECO:0000313" key="17">
    <source>
        <dbReference type="EMBL" id="GLB68898.1"/>
    </source>
</evidence>
<dbReference type="InterPro" id="IPR029499">
    <property type="entry name" value="PduO-typ"/>
</dbReference>
<evidence type="ECO:0000256" key="10">
    <source>
        <dbReference type="ARBA" id="ARBA00033334"/>
    </source>
</evidence>
<sequence length="208" mass="22380">MDEHDAPLPNIPAESATTGDYGRTDFGGHGNVSKNDARVLAYDECDAGNAAISVVMASEAVSSHIGATLLSIQNDLYDLAADLMQPTDSQEPAQARIVPGHTERLERAIEHFSQDAEDLSGMILPGGTLAAALLYQARATVRRAERAVWAAVEEFPDNVNAECARYLNRLSSLLFVLGRVANAEHGDVMWVPEASVRPVDPDPEIVED</sequence>
<reference evidence="17 18" key="1">
    <citation type="journal article" date="2023" name="Int. J. Syst. Evol. Microbiol.">
        <title>Arthrobacter mangrovi sp. nov., an actinobacterium isolated from the rhizosphere of a mangrove.</title>
        <authorList>
            <person name="Hamada M."/>
            <person name="Saitou S."/>
            <person name="Enomoto N."/>
            <person name="Nanri K."/>
            <person name="Hidaka K."/>
            <person name="Miura T."/>
            <person name="Tamura T."/>
        </authorList>
    </citation>
    <scope>NUCLEOTIDE SEQUENCE [LARGE SCALE GENOMIC DNA]</scope>
    <source>
        <strain evidence="17 18">NBRC 112813</strain>
    </source>
</reference>
<gene>
    <name evidence="17" type="ORF">AHIS1636_33410</name>
</gene>
<evidence type="ECO:0000256" key="11">
    <source>
        <dbReference type="ARBA" id="ARBA00033354"/>
    </source>
</evidence>
<organism evidence="17 18">
    <name type="scientific">Arthrobacter mangrovi</name>
    <dbReference type="NCBI Taxonomy" id="2966350"/>
    <lineage>
        <taxon>Bacteria</taxon>
        <taxon>Bacillati</taxon>
        <taxon>Actinomycetota</taxon>
        <taxon>Actinomycetes</taxon>
        <taxon>Micrococcales</taxon>
        <taxon>Micrococcaceae</taxon>
        <taxon>Arthrobacter</taxon>
    </lineage>
</organism>
<dbReference type="SUPFAM" id="SSF89028">
    <property type="entry name" value="Cobalamin adenosyltransferase-like"/>
    <property type="match status" value="1"/>
</dbReference>
<dbReference type="PANTHER" id="PTHR12213:SF0">
    <property type="entry name" value="CORRINOID ADENOSYLTRANSFERASE MMAB"/>
    <property type="match status" value="1"/>
</dbReference>
<evidence type="ECO:0000256" key="1">
    <source>
        <dbReference type="ARBA" id="ARBA00005121"/>
    </source>
</evidence>
<evidence type="ECO:0000256" key="12">
    <source>
        <dbReference type="ARBA" id="ARBA00048555"/>
    </source>
</evidence>
<evidence type="ECO:0000256" key="13">
    <source>
        <dbReference type="ARBA" id="ARBA00048692"/>
    </source>
</evidence>
<comment type="similarity">
    <text evidence="2 14">Belongs to the Cob(I)alamin adenosyltransferase family.</text>
</comment>
<proteinExistence type="inferred from homology"/>
<comment type="catalytic activity">
    <reaction evidence="12 14">
        <text>2 cob(II)yrinate a,c diamide + reduced [electron-transfer flavoprotein] + 2 ATP = 2 adenosylcob(III)yrinate a,c-diamide + 2 triphosphate + oxidized [electron-transfer flavoprotein] + 3 H(+)</text>
        <dbReference type="Rhea" id="RHEA:11528"/>
        <dbReference type="Rhea" id="RHEA-COMP:10685"/>
        <dbReference type="Rhea" id="RHEA-COMP:10686"/>
        <dbReference type="ChEBI" id="CHEBI:15378"/>
        <dbReference type="ChEBI" id="CHEBI:18036"/>
        <dbReference type="ChEBI" id="CHEBI:30616"/>
        <dbReference type="ChEBI" id="CHEBI:57692"/>
        <dbReference type="ChEBI" id="CHEBI:58307"/>
        <dbReference type="ChEBI" id="CHEBI:58503"/>
        <dbReference type="ChEBI" id="CHEBI:58537"/>
        <dbReference type="EC" id="2.5.1.17"/>
    </reaction>
</comment>
<evidence type="ECO:0000256" key="14">
    <source>
        <dbReference type="RuleBase" id="RU366026"/>
    </source>
</evidence>
<dbReference type="RefSeq" id="WP_264796989.1">
    <property type="nucleotide sequence ID" value="NZ_BRVS01000025.1"/>
</dbReference>
<evidence type="ECO:0000256" key="7">
    <source>
        <dbReference type="ARBA" id="ARBA00022741"/>
    </source>
</evidence>
<dbReference type="Pfam" id="PF01923">
    <property type="entry name" value="Cob_adeno_trans"/>
    <property type="match status" value="1"/>
</dbReference>
<protein>
    <recommendedName>
        <fullName evidence="4 14">Corrinoid adenosyltransferase</fullName>
        <ecNumber evidence="3 14">2.5.1.17</ecNumber>
    </recommendedName>
    <alternativeName>
        <fullName evidence="9 14">Cob(II)alamin adenosyltransferase</fullName>
    </alternativeName>
    <alternativeName>
        <fullName evidence="11 14">Cob(II)yrinic acid a,c-diamide adenosyltransferase</fullName>
    </alternativeName>
    <alternativeName>
        <fullName evidence="10 14">Cobinamide/cobalamin adenosyltransferase</fullName>
    </alternativeName>
</protein>
<dbReference type="PANTHER" id="PTHR12213">
    <property type="entry name" value="CORRINOID ADENOSYLTRANSFERASE"/>
    <property type="match status" value="1"/>
</dbReference>
<dbReference type="InterPro" id="IPR036451">
    <property type="entry name" value="CblAdoTrfase-like_sf"/>
</dbReference>
<dbReference type="Proteomes" id="UP001209654">
    <property type="component" value="Unassembled WGS sequence"/>
</dbReference>
<comment type="catalytic activity">
    <reaction evidence="13 14">
        <text>2 cob(II)alamin + reduced [electron-transfer flavoprotein] + 2 ATP = 2 adenosylcob(III)alamin + 2 triphosphate + oxidized [electron-transfer flavoprotein] + 3 H(+)</text>
        <dbReference type="Rhea" id="RHEA:28671"/>
        <dbReference type="Rhea" id="RHEA-COMP:10685"/>
        <dbReference type="Rhea" id="RHEA-COMP:10686"/>
        <dbReference type="ChEBI" id="CHEBI:15378"/>
        <dbReference type="ChEBI" id="CHEBI:16304"/>
        <dbReference type="ChEBI" id="CHEBI:18036"/>
        <dbReference type="ChEBI" id="CHEBI:18408"/>
        <dbReference type="ChEBI" id="CHEBI:30616"/>
        <dbReference type="ChEBI" id="CHEBI:57692"/>
        <dbReference type="ChEBI" id="CHEBI:58307"/>
        <dbReference type="EC" id="2.5.1.17"/>
    </reaction>
</comment>
<dbReference type="NCBIfam" id="TIGR00636">
    <property type="entry name" value="PduO_Nterm"/>
    <property type="match status" value="1"/>
</dbReference>
<evidence type="ECO:0000259" key="16">
    <source>
        <dbReference type="Pfam" id="PF01923"/>
    </source>
</evidence>
<dbReference type="Gene3D" id="1.20.1200.10">
    <property type="entry name" value="Cobalamin adenosyltransferase-like"/>
    <property type="match status" value="1"/>
</dbReference>
<evidence type="ECO:0000256" key="6">
    <source>
        <dbReference type="ARBA" id="ARBA00022679"/>
    </source>
</evidence>
<evidence type="ECO:0000256" key="5">
    <source>
        <dbReference type="ARBA" id="ARBA00022573"/>
    </source>
</evidence>
<keyword evidence="7 14" id="KW-0547">Nucleotide-binding</keyword>
<comment type="pathway">
    <text evidence="1 14">Cofactor biosynthesis; adenosylcobalamin biosynthesis; adenosylcobalamin from cob(II)yrinate a,c-diamide: step 2/7.</text>
</comment>
<keyword evidence="18" id="KW-1185">Reference proteome</keyword>
<feature type="domain" description="Cobalamin adenosyltransferase-like" evidence="16">
    <location>
        <begin position="17"/>
        <end position="181"/>
    </location>
</feature>
<dbReference type="InterPro" id="IPR016030">
    <property type="entry name" value="CblAdoTrfase-like"/>
</dbReference>
<evidence type="ECO:0000256" key="9">
    <source>
        <dbReference type="ARBA" id="ARBA00031529"/>
    </source>
</evidence>
<name>A0ABQ5MY67_9MICC</name>
<feature type="region of interest" description="Disordered" evidence="15">
    <location>
        <begin position="1"/>
        <end position="29"/>
    </location>
</feature>
<evidence type="ECO:0000256" key="15">
    <source>
        <dbReference type="SAM" id="MobiDB-lite"/>
    </source>
</evidence>
<keyword evidence="6 14" id="KW-0808">Transferase</keyword>
<dbReference type="EMBL" id="BRVS01000025">
    <property type="protein sequence ID" value="GLB68898.1"/>
    <property type="molecule type" value="Genomic_DNA"/>
</dbReference>
<evidence type="ECO:0000256" key="4">
    <source>
        <dbReference type="ARBA" id="ARBA00020963"/>
    </source>
</evidence>
<keyword evidence="5 14" id="KW-0169">Cobalamin biosynthesis</keyword>
<evidence type="ECO:0000256" key="2">
    <source>
        <dbReference type="ARBA" id="ARBA00007487"/>
    </source>
</evidence>
<dbReference type="EC" id="2.5.1.17" evidence="3 14"/>
<evidence type="ECO:0000256" key="3">
    <source>
        <dbReference type="ARBA" id="ARBA00012454"/>
    </source>
</evidence>
<keyword evidence="8 14" id="KW-0067">ATP-binding</keyword>
<evidence type="ECO:0000313" key="18">
    <source>
        <dbReference type="Proteomes" id="UP001209654"/>
    </source>
</evidence>